<reference evidence="1" key="1">
    <citation type="submission" date="2019-09" db="EMBL/GenBank/DDBJ databases">
        <title>Draft genome information of white flower Hibiscus syriacus.</title>
        <authorList>
            <person name="Kim Y.-M."/>
        </authorList>
    </citation>
    <scope>NUCLEOTIDE SEQUENCE [LARGE SCALE GENOMIC DNA]</scope>
    <source>
        <strain evidence="1">YM2019G1</strain>
    </source>
</reference>
<name>A0A6A3A7D5_HIBSY</name>
<dbReference type="Proteomes" id="UP000436088">
    <property type="component" value="Unassembled WGS sequence"/>
</dbReference>
<dbReference type="PANTHER" id="PTHR47650">
    <property type="entry name" value="ZINC FINGER CCCH DOMAIN-CONTAINING PROTEIN 22"/>
    <property type="match status" value="1"/>
</dbReference>
<dbReference type="PANTHER" id="PTHR47650:SF2">
    <property type="entry name" value="ZINC FINGER CCCH DOMAIN-CONTAINING PROTEIN 22"/>
    <property type="match status" value="1"/>
</dbReference>
<evidence type="ECO:0000313" key="2">
    <source>
        <dbReference type="Proteomes" id="UP000436088"/>
    </source>
</evidence>
<protein>
    <submittedName>
        <fullName evidence="1">Uncharacterized protein</fullName>
    </submittedName>
</protein>
<keyword evidence="2" id="KW-1185">Reference proteome</keyword>
<gene>
    <name evidence="1" type="ORF">F3Y22_tig00110557pilonHSYRG00182</name>
</gene>
<organism evidence="1 2">
    <name type="scientific">Hibiscus syriacus</name>
    <name type="common">Rose of Sharon</name>
    <dbReference type="NCBI Taxonomy" id="106335"/>
    <lineage>
        <taxon>Eukaryota</taxon>
        <taxon>Viridiplantae</taxon>
        <taxon>Streptophyta</taxon>
        <taxon>Embryophyta</taxon>
        <taxon>Tracheophyta</taxon>
        <taxon>Spermatophyta</taxon>
        <taxon>Magnoliopsida</taxon>
        <taxon>eudicotyledons</taxon>
        <taxon>Gunneridae</taxon>
        <taxon>Pentapetalae</taxon>
        <taxon>rosids</taxon>
        <taxon>malvids</taxon>
        <taxon>Malvales</taxon>
        <taxon>Malvaceae</taxon>
        <taxon>Malvoideae</taxon>
        <taxon>Hibiscus</taxon>
    </lineage>
</organism>
<comment type="caution">
    <text evidence="1">The sequence shown here is derived from an EMBL/GenBank/DDBJ whole genome shotgun (WGS) entry which is preliminary data.</text>
</comment>
<dbReference type="AlphaFoldDB" id="A0A6A3A7D5"/>
<accession>A0A6A3A7D5</accession>
<dbReference type="EMBL" id="VEPZ02001029">
    <property type="protein sequence ID" value="KAE8700300.1"/>
    <property type="molecule type" value="Genomic_DNA"/>
</dbReference>
<proteinExistence type="predicted"/>
<evidence type="ECO:0000313" key="1">
    <source>
        <dbReference type="EMBL" id="KAE8700300.1"/>
    </source>
</evidence>
<sequence>MADEERVLEDQLELQLTSKETRSIPRSSRYFISSIPCFLFPPLVEEVKAESLDPDDIEAKPLAEEKSYQVGSKCRFRCSDGWWDDGQVVALNGSDSAKISFLTPTSENMLKKKGKTSVLFGNIGYPCIAGTEEAHIRVVQSEIT</sequence>